<organism evidence="2 3">
    <name type="scientific">Nitrosomonas eutropha</name>
    <dbReference type="NCBI Taxonomy" id="916"/>
    <lineage>
        <taxon>Bacteria</taxon>
        <taxon>Pseudomonadati</taxon>
        <taxon>Pseudomonadota</taxon>
        <taxon>Betaproteobacteria</taxon>
        <taxon>Nitrosomonadales</taxon>
        <taxon>Nitrosomonadaceae</taxon>
        <taxon>Nitrosomonas</taxon>
    </lineage>
</organism>
<accession>A0A1I7FCQ3</accession>
<gene>
    <name evidence="2" type="ORF">SAMN05216339_101415</name>
</gene>
<dbReference type="AlphaFoldDB" id="A0A1I7FCQ3"/>
<evidence type="ECO:0000313" key="3">
    <source>
        <dbReference type="Proteomes" id="UP000183926"/>
    </source>
</evidence>
<dbReference type="Proteomes" id="UP000183926">
    <property type="component" value="Unassembled WGS sequence"/>
</dbReference>
<evidence type="ECO:0000313" key="2">
    <source>
        <dbReference type="EMBL" id="SFU33895.1"/>
    </source>
</evidence>
<evidence type="ECO:0000256" key="1">
    <source>
        <dbReference type="SAM" id="MobiDB-lite"/>
    </source>
</evidence>
<dbReference type="OrthoDB" id="8136593at2"/>
<name>A0A1I7FCQ3_9PROT</name>
<proteinExistence type="predicted"/>
<feature type="compositionally biased region" description="Polar residues" evidence="1">
    <location>
        <begin position="1"/>
        <end position="17"/>
    </location>
</feature>
<protein>
    <submittedName>
        <fullName evidence="2">Uncharacterized protein</fullName>
    </submittedName>
</protein>
<dbReference type="RefSeq" id="WP_074926596.1">
    <property type="nucleotide sequence ID" value="NZ_FPBL01000001.1"/>
</dbReference>
<dbReference type="EMBL" id="FPBL01000001">
    <property type="protein sequence ID" value="SFU33895.1"/>
    <property type="molecule type" value="Genomic_DNA"/>
</dbReference>
<reference evidence="2 3" key="1">
    <citation type="submission" date="2016-10" db="EMBL/GenBank/DDBJ databases">
        <authorList>
            <person name="de Groot N.N."/>
        </authorList>
    </citation>
    <scope>NUCLEOTIDE SEQUENCE [LARGE SCALE GENOMIC DNA]</scope>
    <source>
        <strain evidence="2 3">Nm24</strain>
    </source>
</reference>
<sequence length="93" mass="10298">MNHQAQIQKQKTGNATSKAGVEKRKNEREAAFKKIWRGTHKDYRGCLPDGTLTVISWAKYGGGLVTAASICDAELAERSVLRFGQLNHQIKQG</sequence>
<feature type="region of interest" description="Disordered" evidence="1">
    <location>
        <begin position="1"/>
        <end position="27"/>
    </location>
</feature>